<accession>A0ABQ4S8V0</accession>
<proteinExistence type="predicted"/>
<feature type="region of interest" description="Disordered" evidence="1">
    <location>
        <begin position="92"/>
        <end position="130"/>
    </location>
</feature>
<comment type="caution">
    <text evidence="2">The sequence shown here is derived from an EMBL/GenBank/DDBJ whole genome shotgun (WGS) entry which is preliminary data.</text>
</comment>
<reference evidence="2" key="1">
    <citation type="journal article" date="2021" name="Front. Microbiol.">
        <title>Comprehensive Comparative Genomics and Phenotyping of Methylobacterium Species.</title>
        <authorList>
            <person name="Alessa O."/>
            <person name="Ogura Y."/>
            <person name="Fujitani Y."/>
            <person name="Takami H."/>
            <person name="Hayashi T."/>
            <person name="Sahin N."/>
            <person name="Tani A."/>
        </authorList>
    </citation>
    <scope>NUCLEOTIDE SEQUENCE</scope>
    <source>
        <strain evidence="2">DSM 17168</strain>
    </source>
</reference>
<reference evidence="2" key="2">
    <citation type="submission" date="2021-08" db="EMBL/GenBank/DDBJ databases">
        <authorList>
            <person name="Tani A."/>
            <person name="Ola A."/>
            <person name="Ogura Y."/>
            <person name="Katsura K."/>
            <person name="Hayashi T."/>
        </authorList>
    </citation>
    <scope>NUCLEOTIDE SEQUENCE</scope>
    <source>
        <strain evidence="2">DSM 17168</strain>
    </source>
</reference>
<keyword evidence="3" id="KW-1185">Reference proteome</keyword>
<dbReference type="RefSeq" id="WP_238234473.1">
    <property type="nucleotide sequence ID" value="NZ_BPQQ01000016.1"/>
</dbReference>
<organism evidence="2 3">
    <name type="scientific">Methylobacterium isbiliense</name>
    <dbReference type="NCBI Taxonomy" id="315478"/>
    <lineage>
        <taxon>Bacteria</taxon>
        <taxon>Pseudomonadati</taxon>
        <taxon>Pseudomonadota</taxon>
        <taxon>Alphaproteobacteria</taxon>
        <taxon>Hyphomicrobiales</taxon>
        <taxon>Methylobacteriaceae</taxon>
        <taxon>Methylobacterium</taxon>
    </lineage>
</organism>
<name>A0ABQ4S8V0_9HYPH</name>
<dbReference type="EMBL" id="BPQQ01000016">
    <property type="protein sequence ID" value="GJD99594.1"/>
    <property type="molecule type" value="Genomic_DNA"/>
</dbReference>
<dbReference type="Proteomes" id="UP001055153">
    <property type="component" value="Unassembled WGS sequence"/>
</dbReference>
<evidence type="ECO:0000313" key="3">
    <source>
        <dbReference type="Proteomes" id="UP001055153"/>
    </source>
</evidence>
<sequence>MLFQPPVFETIFRIPVTHRLMIEGSRSRGGPADGVCWFHTEYDVKGEPIARYETYDETDETGRPRCGWRRYDFTGRLVAAHEIPMRWSRLVEATSSRREAETALQGPATPLRPTPKPRGRQENVAEGMAA</sequence>
<gene>
    <name evidence="2" type="ORF">GMJLKIPL_1512</name>
</gene>
<evidence type="ECO:0000256" key="1">
    <source>
        <dbReference type="SAM" id="MobiDB-lite"/>
    </source>
</evidence>
<evidence type="ECO:0000313" key="2">
    <source>
        <dbReference type="EMBL" id="GJD99594.1"/>
    </source>
</evidence>
<protein>
    <submittedName>
        <fullName evidence="2">Uncharacterized protein</fullName>
    </submittedName>
</protein>